<evidence type="ECO:0000256" key="5">
    <source>
        <dbReference type="ARBA" id="ARBA00023002"/>
    </source>
</evidence>
<gene>
    <name evidence="7" type="ORF">MAF45_04860</name>
</gene>
<dbReference type="EMBL" id="JAKNCT010000005">
    <property type="protein sequence ID" value="MCG5030775.1"/>
    <property type="molecule type" value="Genomic_DNA"/>
</dbReference>
<dbReference type="Proteomes" id="UP001297600">
    <property type="component" value="Unassembled WGS sequence"/>
</dbReference>
<dbReference type="PANTHER" id="PTHR43673">
    <property type="entry name" value="NAD(P)H NITROREDUCTASE YDGI-RELATED"/>
    <property type="match status" value="1"/>
</dbReference>
<dbReference type="RefSeq" id="WP_237978431.1">
    <property type="nucleotide sequence ID" value="NZ_JAKNCT010000005.1"/>
</dbReference>
<dbReference type="SUPFAM" id="SSF55469">
    <property type="entry name" value="FMN-dependent nitroreductase-like"/>
    <property type="match status" value="1"/>
</dbReference>
<keyword evidence="8" id="KW-1185">Reference proteome</keyword>
<dbReference type="Gene3D" id="3.40.109.10">
    <property type="entry name" value="NADH Oxidase"/>
    <property type="match status" value="1"/>
</dbReference>
<proteinExistence type="inferred from homology"/>
<organism evidence="7 8">
    <name type="scientific">Mesosutterella porci</name>
    <dbReference type="NCBI Taxonomy" id="2915351"/>
    <lineage>
        <taxon>Bacteria</taxon>
        <taxon>Pseudomonadati</taxon>
        <taxon>Pseudomonadota</taxon>
        <taxon>Betaproteobacteria</taxon>
        <taxon>Burkholderiales</taxon>
        <taxon>Sutterellaceae</taxon>
        <taxon>Mesosutterella</taxon>
    </lineage>
</organism>
<name>A0ABS9MQ79_9BURK</name>
<accession>A0ABS9MQ79</accession>
<dbReference type="PANTHER" id="PTHR43673:SF2">
    <property type="entry name" value="NITROREDUCTASE"/>
    <property type="match status" value="1"/>
</dbReference>
<dbReference type="InterPro" id="IPR029479">
    <property type="entry name" value="Nitroreductase"/>
</dbReference>
<evidence type="ECO:0000256" key="4">
    <source>
        <dbReference type="ARBA" id="ARBA00022643"/>
    </source>
</evidence>
<evidence type="ECO:0000259" key="6">
    <source>
        <dbReference type="Pfam" id="PF00881"/>
    </source>
</evidence>
<keyword evidence="3" id="KW-0285">Flavoprotein</keyword>
<evidence type="ECO:0000313" key="8">
    <source>
        <dbReference type="Proteomes" id="UP001297600"/>
    </source>
</evidence>
<evidence type="ECO:0000256" key="2">
    <source>
        <dbReference type="ARBA" id="ARBA00007118"/>
    </source>
</evidence>
<comment type="cofactor">
    <cofactor evidence="1">
        <name>FMN</name>
        <dbReference type="ChEBI" id="CHEBI:58210"/>
    </cofactor>
</comment>
<evidence type="ECO:0000313" key="7">
    <source>
        <dbReference type="EMBL" id="MCG5030775.1"/>
    </source>
</evidence>
<protein>
    <submittedName>
        <fullName evidence="7">Nitroreductase family protein</fullName>
    </submittedName>
</protein>
<sequence length="171" mass="18045">MEFFEAVSARHSTRDYSAEPVSEASLKKILGAACAAPIGMGRYDALHLSVVSTPSGAAALHARMNALFPQDPLYNAPVFILVSSADSPMAGQNAACIIENVLLAAAAEGLSGCYIAGAIPKIAEDRALVRELGVPEGFRPVAGVLVGHPRNKKELGLRRPPALEKIRMTRL</sequence>
<dbReference type="Pfam" id="PF00881">
    <property type="entry name" value="Nitroreductase"/>
    <property type="match status" value="2"/>
</dbReference>
<keyword evidence="4" id="KW-0288">FMN</keyword>
<feature type="domain" description="Nitroreductase" evidence="6">
    <location>
        <begin position="61"/>
        <end position="148"/>
    </location>
</feature>
<evidence type="ECO:0000256" key="1">
    <source>
        <dbReference type="ARBA" id="ARBA00001917"/>
    </source>
</evidence>
<comment type="caution">
    <text evidence="7">The sequence shown here is derived from an EMBL/GenBank/DDBJ whole genome shotgun (WGS) entry which is preliminary data.</text>
</comment>
<comment type="similarity">
    <text evidence="2">Belongs to the nitroreductase family.</text>
</comment>
<dbReference type="CDD" id="cd02062">
    <property type="entry name" value="Nitro_FMN_reductase"/>
    <property type="match status" value="1"/>
</dbReference>
<dbReference type="InterPro" id="IPR000415">
    <property type="entry name" value="Nitroreductase-like"/>
</dbReference>
<feature type="domain" description="Nitroreductase" evidence="6">
    <location>
        <begin position="8"/>
        <end position="57"/>
    </location>
</feature>
<keyword evidence="5" id="KW-0560">Oxidoreductase</keyword>
<evidence type="ECO:0000256" key="3">
    <source>
        <dbReference type="ARBA" id="ARBA00022630"/>
    </source>
</evidence>
<reference evidence="7 8" key="1">
    <citation type="submission" date="2022-02" db="EMBL/GenBank/DDBJ databases">
        <title>Mesosutterella porci, a novel member of the family Sutterellaceae from pig feces.</title>
        <authorList>
            <person name="Wylensek D."/>
            <person name="Clavel T."/>
        </authorList>
    </citation>
    <scope>NUCLEOTIDE SEQUENCE [LARGE SCALE GENOMIC DNA]</scope>
    <source>
        <strain evidence="8">oilRF-744-wt-GAM-9</strain>
    </source>
</reference>